<dbReference type="InterPro" id="IPR008271">
    <property type="entry name" value="Ser/Thr_kinase_AS"/>
</dbReference>
<dbReference type="PANTHER" id="PTHR24346">
    <property type="entry name" value="MAP/MICROTUBULE AFFINITY-REGULATING KINASE"/>
    <property type="match status" value="1"/>
</dbReference>
<comment type="subcellular location">
    <subcellularLocation>
        <location evidence="1">Bud neck</location>
    </subcellularLocation>
</comment>
<comment type="catalytic activity">
    <reaction evidence="11">
        <text>L-seryl-[protein] + ATP = O-phospho-L-seryl-[protein] + ADP + H(+)</text>
        <dbReference type="Rhea" id="RHEA:17989"/>
        <dbReference type="Rhea" id="RHEA-COMP:9863"/>
        <dbReference type="Rhea" id="RHEA-COMP:11604"/>
        <dbReference type="ChEBI" id="CHEBI:15378"/>
        <dbReference type="ChEBI" id="CHEBI:29999"/>
        <dbReference type="ChEBI" id="CHEBI:30616"/>
        <dbReference type="ChEBI" id="CHEBI:83421"/>
        <dbReference type="ChEBI" id="CHEBI:456216"/>
        <dbReference type="EC" id="2.7.11.1"/>
    </reaction>
</comment>
<evidence type="ECO:0000256" key="3">
    <source>
        <dbReference type="ARBA" id="ARBA00012513"/>
    </source>
</evidence>
<evidence type="ECO:0000256" key="10">
    <source>
        <dbReference type="ARBA" id="ARBA00047899"/>
    </source>
</evidence>
<dbReference type="PROSITE" id="PS00108">
    <property type="entry name" value="PROTEIN_KINASE_ST"/>
    <property type="match status" value="1"/>
</dbReference>
<dbReference type="SUPFAM" id="SSF56112">
    <property type="entry name" value="Protein kinase-like (PK-like)"/>
    <property type="match status" value="1"/>
</dbReference>
<evidence type="ECO:0000256" key="7">
    <source>
        <dbReference type="ARBA" id="ARBA00022741"/>
    </source>
</evidence>
<keyword evidence="5" id="KW-0597">Phosphoprotein</keyword>
<dbReference type="AlphaFoldDB" id="A0A2S4PMY4"/>
<feature type="domain" description="Protein kinase" evidence="14">
    <location>
        <begin position="58"/>
        <end position="339"/>
    </location>
</feature>
<dbReference type="PROSITE" id="PS50011">
    <property type="entry name" value="PROTEIN_KINASE_DOM"/>
    <property type="match status" value="1"/>
</dbReference>
<keyword evidence="6" id="KW-0808">Transferase</keyword>
<evidence type="ECO:0000256" key="13">
    <source>
        <dbReference type="SAM" id="MobiDB-lite"/>
    </source>
</evidence>
<dbReference type="FunFam" id="1.10.510.10:FF:000394">
    <property type="entry name" value="Serine/threonine-protein kinase HSL1"/>
    <property type="match status" value="1"/>
</dbReference>
<reference evidence="15 16" key="1">
    <citation type="submission" date="2017-10" db="EMBL/GenBank/DDBJ databases">
        <title>Development of genomic resources for the powdery mildew, Erysiphe pulchra.</title>
        <authorList>
            <person name="Wadl P.A."/>
            <person name="Mack B.M."/>
            <person name="Moore G."/>
            <person name="Beltz S.B."/>
        </authorList>
    </citation>
    <scope>NUCLEOTIDE SEQUENCE [LARGE SCALE GENOMIC DNA]</scope>
    <source>
        <strain evidence="15">Cflorida</strain>
    </source>
</reference>
<keyword evidence="16" id="KW-1185">Reference proteome</keyword>
<dbReference type="GO" id="GO:0035556">
    <property type="term" value="P:intracellular signal transduction"/>
    <property type="evidence" value="ECO:0007669"/>
    <property type="project" value="TreeGrafter"/>
</dbReference>
<evidence type="ECO:0000256" key="2">
    <source>
        <dbReference type="ARBA" id="ARBA00010791"/>
    </source>
</evidence>
<comment type="caution">
    <text evidence="15">The sequence shown here is derived from an EMBL/GenBank/DDBJ whole genome shotgun (WGS) entry which is preliminary data.</text>
</comment>
<keyword evidence="9 12" id="KW-0067">ATP-binding</keyword>
<evidence type="ECO:0000313" key="15">
    <source>
        <dbReference type="EMBL" id="POS83383.1"/>
    </source>
</evidence>
<keyword evidence="4" id="KW-0723">Serine/threonine-protein kinase</keyword>
<keyword evidence="8" id="KW-0418">Kinase</keyword>
<gene>
    <name evidence="15" type="ORF">EPUL_004805</name>
</gene>
<dbReference type="EMBL" id="PEDP01001637">
    <property type="protein sequence ID" value="POS83383.1"/>
    <property type="molecule type" value="Genomic_DNA"/>
</dbReference>
<dbReference type="InterPro" id="IPR000719">
    <property type="entry name" value="Prot_kinase_dom"/>
</dbReference>
<dbReference type="EC" id="2.7.11.1" evidence="3"/>
<comment type="catalytic activity">
    <reaction evidence="10">
        <text>L-threonyl-[protein] + ATP = O-phospho-L-threonyl-[protein] + ADP + H(+)</text>
        <dbReference type="Rhea" id="RHEA:46608"/>
        <dbReference type="Rhea" id="RHEA-COMP:11060"/>
        <dbReference type="Rhea" id="RHEA-COMP:11605"/>
        <dbReference type="ChEBI" id="CHEBI:15378"/>
        <dbReference type="ChEBI" id="CHEBI:30013"/>
        <dbReference type="ChEBI" id="CHEBI:30616"/>
        <dbReference type="ChEBI" id="CHEBI:61977"/>
        <dbReference type="ChEBI" id="CHEBI:456216"/>
        <dbReference type="EC" id="2.7.11.1"/>
    </reaction>
</comment>
<name>A0A2S4PMY4_9PEZI</name>
<dbReference type="Pfam" id="PF16797">
    <property type="entry name" value="Fungal_KA1"/>
    <property type="match status" value="1"/>
</dbReference>
<dbReference type="GO" id="GO:0004674">
    <property type="term" value="F:protein serine/threonine kinase activity"/>
    <property type="evidence" value="ECO:0007669"/>
    <property type="project" value="UniProtKB-KW"/>
</dbReference>
<evidence type="ECO:0000256" key="6">
    <source>
        <dbReference type="ARBA" id="ARBA00022679"/>
    </source>
</evidence>
<evidence type="ECO:0000256" key="1">
    <source>
        <dbReference type="ARBA" id="ARBA00004266"/>
    </source>
</evidence>
<organism evidence="15 16">
    <name type="scientific">Erysiphe pulchra</name>
    <dbReference type="NCBI Taxonomy" id="225359"/>
    <lineage>
        <taxon>Eukaryota</taxon>
        <taxon>Fungi</taxon>
        <taxon>Dikarya</taxon>
        <taxon>Ascomycota</taxon>
        <taxon>Pezizomycotina</taxon>
        <taxon>Leotiomycetes</taxon>
        <taxon>Erysiphales</taxon>
        <taxon>Erysiphaceae</taxon>
        <taxon>Erysiphe</taxon>
    </lineage>
</organism>
<evidence type="ECO:0000256" key="4">
    <source>
        <dbReference type="ARBA" id="ARBA00022527"/>
    </source>
</evidence>
<dbReference type="GO" id="GO:0005940">
    <property type="term" value="C:septin ring"/>
    <property type="evidence" value="ECO:0007669"/>
    <property type="project" value="UniProtKB-ARBA"/>
</dbReference>
<dbReference type="PANTHER" id="PTHR24346:SF110">
    <property type="entry name" value="NON-SPECIFIC SERINE_THREONINE PROTEIN KINASE"/>
    <property type="match status" value="1"/>
</dbReference>
<dbReference type="Gene3D" id="1.10.510.10">
    <property type="entry name" value="Transferase(Phosphotransferase) domain 1"/>
    <property type="match status" value="1"/>
</dbReference>
<sequence length="1194" mass="136633">MIFSDNHQLTISVGLNIENQQISSLAHNCEATVENRISQVSAKSASSRARLKSLIGPWKLGKTLGRGSSARVRLARHQLTGQIAAVKIVPKTGAKILQSNSLANFEKAESSLRGDSDGPRHMPVGIEREVAIMKLIQHPNILKLYDIWENRKEIYLCLEYVDNGELFEQIAQNGCLKEEEAMRYFRQILSAVEYCHSFNICHRDLKPENILLTSSGQIKIADFGMAALHQTPGHQLSTSCGSPHYAAPELIRGSKYNGNMIDIWSMGVILFAALAGRLPFVAEGVSKEWLTPLLVKIAKGQYDMPPNFSPEVKSLIRGMLQINPKDRITISQIWKHPLLQKYDYLDNLGREPYSLLPSAHVCRHLRLQRGEVSPEIFRHLWSMWHTLSEKQLMEALLNKEPNDQKLFYALLVKFRDTQLENYVPDLRYPINDFHHINPAILTRSLSTCQFSQPGEKRYKRGASKFTVINNTANIERTHVSIKDYLDKVNHDNHFTVHRHNIYSQRKQSPEIVFGVASPRNKSDISYQATARAKKEYYFAPSVLPSRSSLASSTRSRNNAGKIRISSKRKRRVSFDHLRKSSRPGQKSISSELKSLHNDNYNNDRTKFNDDNNDSSPRVNFTRLNEAYNNISLNKPHLELFERISPTDQVSHVGQSFKEDIRVHSNCLARDCDEAFDFLRDPLVQDSKTKNKPKIFSIPNKKEISVSALNNRPLPQPSATQIRSMRSELLQAREQAELRRKAGGHESPTYLNQLITHIDKLIQPIPPLIYSDCDHSTILAPMDSKNISTKGQNFPISKNGSQIMCPNSRINQNHESNFNQKYKNPKVDDKQNEISTTRLCNDDSWTALSSALSDKSDLNDSQLSSPYEPMDIPAPLTVQKKILISQRLISPATERACDLKNCFLPNKNLIERIASEKFSSITPNYKYVKKDVHWNDHLVNFDPFSVKQNKTCFMRNLSEGANSETNEKESRVPKNLSGTDKHHCENRFCIPSARSKKTGLNLGRFFKKHYYKLDTIRNNYDSSDLTKNMTTEGSIINIKCSSNNRESINFQDSKFRQVAPQRNWWIKFFNVKPAIRFICFSLPKKKALLEILGLLREWRRFGIQDIQVDKSRSIIFGRVGVENSFATEFMTVIEHRKKSALSIARWTQEHGAASSFHKVVDTIEKVMKERNMLVAIEQKRRMMVKTVKYIPTKNT</sequence>
<dbReference type="InterPro" id="IPR017441">
    <property type="entry name" value="Protein_kinase_ATP_BS"/>
</dbReference>
<dbReference type="STRING" id="225359.A0A2S4PMY4"/>
<proteinExistence type="inferred from homology"/>
<evidence type="ECO:0000256" key="5">
    <source>
        <dbReference type="ARBA" id="ARBA00022553"/>
    </source>
</evidence>
<feature type="binding site" evidence="12">
    <location>
        <position position="87"/>
    </location>
    <ligand>
        <name>ATP</name>
        <dbReference type="ChEBI" id="CHEBI:30616"/>
    </ligand>
</feature>
<dbReference type="OrthoDB" id="504170at2759"/>
<evidence type="ECO:0000256" key="9">
    <source>
        <dbReference type="ARBA" id="ARBA00022840"/>
    </source>
</evidence>
<dbReference type="Proteomes" id="UP000237438">
    <property type="component" value="Unassembled WGS sequence"/>
</dbReference>
<evidence type="ECO:0000256" key="11">
    <source>
        <dbReference type="ARBA" id="ARBA00048679"/>
    </source>
</evidence>
<comment type="similarity">
    <text evidence="2">Belongs to the protein kinase superfamily. CAMK Ser/Thr protein kinase family. NIM1 subfamily.</text>
</comment>
<evidence type="ECO:0000256" key="8">
    <source>
        <dbReference type="ARBA" id="ARBA00022777"/>
    </source>
</evidence>
<protein>
    <recommendedName>
        <fullName evidence="3">non-specific serine/threonine protein kinase</fullName>
        <ecNumber evidence="3">2.7.11.1</ecNumber>
    </recommendedName>
</protein>
<dbReference type="Pfam" id="PF00069">
    <property type="entry name" value="Pkinase"/>
    <property type="match status" value="1"/>
</dbReference>
<dbReference type="GO" id="GO:0005524">
    <property type="term" value="F:ATP binding"/>
    <property type="evidence" value="ECO:0007669"/>
    <property type="project" value="UniProtKB-UniRule"/>
</dbReference>
<dbReference type="GO" id="GO:0005935">
    <property type="term" value="C:cellular bud neck"/>
    <property type="evidence" value="ECO:0007669"/>
    <property type="project" value="UniProtKB-SubCell"/>
</dbReference>
<accession>A0A2S4PMY4</accession>
<feature type="region of interest" description="Disordered" evidence="13">
    <location>
        <begin position="547"/>
        <end position="618"/>
    </location>
</feature>
<dbReference type="InterPro" id="IPR031850">
    <property type="entry name" value="Fungal_KA1_dom"/>
</dbReference>
<evidence type="ECO:0000256" key="12">
    <source>
        <dbReference type="PROSITE-ProRule" id="PRU10141"/>
    </source>
</evidence>
<feature type="compositionally biased region" description="Basic and acidic residues" evidence="13">
    <location>
        <begin position="593"/>
        <end position="609"/>
    </location>
</feature>
<evidence type="ECO:0000259" key="14">
    <source>
        <dbReference type="PROSITE" id="PS50011"/>
    </source>
</evidence>
<dbReference type="Gene3D" id="3.30.310.220">
    <property type="entry name" value="Fungal kinase associated-1 domain"/>
    <property type="match status" value="1"/>
</dbReference>
<dbReference type="InterPro" id="IPR043024">
    <property type="entry name" value="KA1_sf_fungal"/>
</dbReference>
<dbReference type="PROSITE" id="PS00107">
    <property type="entry name" value="PROTEIN_KINASE_ATP"/>
    <property type="match status" value="1"/>
</dbReference>
<evidence type="ECO:0000313" key="16">
    <source>
        <dbReference type="Proteomes" id="UP000237438"/>
    </source>
</evidence>
<feature type="compositionally biased region" description="Polar residues" evidence="13">
    <location>
        <begin position="582"/>
        <end position="592"/>
    </location>
</feature>
<keyword evidence="7 12" id="KW-0547">Nucleotide-binding</keyword>
<dbReference type="SMART" id="SM00220">
    <property type="entry name" value="S_TKc"/>
    <property type="match status" value="1"/>
</dbReference>
<dbReference type="InterPro" id="IPR011009">
    <property type="entry name" value="Kinase-like_dom_sf"/>
</dbReference>